<organism evidence="2 3">
    <name type="scientific">Chitiniphilus purpureus</name>
    <dbReference type="NCBI Taxonomy" id="2981137"/>
    <lineage>
        <taxon>Bacteria</taxon>
        <taxon>Pseudomonadati</taxon>
        <taxon>Pseudomonadota</taxon>
        <taxon>Betaproteobacteria</taxon>
        <taxon>Neisseriales</taxon>
        <taxon>Chitinibacteraceae</taxon>
        <taxon>Chitiniphilus</taxon>
    </lineage>
</organism>
<evidence type="ECO:0000313" key="2">
    <source>
        <dbReference type="EMBL" id="UXY14221.1"/>
    </source>
</evidence>
<dbReference type="Proteomes" id="UP001061302">
    <property type="component" value="Chromosome"/>
</dbReference>
<accession>A0ABY6DIQ2</accession>
<evidence type="ECO:0000256" key="1">
    <source>
        <dbReference type="SAM" id="MobiDB-lite"/>
    </source>
</evidence>
<protein>
    <recommendedName>
        <fullName evidence="4">Lipoprotein</fullName>
    </recommendedName>
</protein>
<evidence type="ECO:0000313" key="3">
    <source>
        <dbReference type="Proteomes" id="UP001061302"/>
    </source>
</evidence>
<evidence type="ECO:0008006" key="4">
    <source>
        <dbReference type="Google" id="ProtNLM"/>
    </source>
</evidence>
<dbReference type="EMBL" id="CP106753">
    <property type="protein sequence ID" value="UXY14221.1"/>
    <property type="molecule type" value="Genomic_DNA"/>
</dbReference>
<name>A0ABY6DIQ2_9NEIS</name>
<sequence>MRLSAPICLSLVLSLLAGCDQINNALNQQTENGQAIGAGCRQSGRALEDCYQRNPRVSKADIFAGWKQMNEYMQAKKLDIIPPPPDPTPAPRHAAPAASAAASAPASESSNH</sequence>
<keyword evidence="3" id="KW-1185">Reference proteome</keyword>
<dbReference type="PROSITE" id="PS51257">
    <property type="entry name" value="PROKAR_LIPOPROTEIN"/>
    <property type="match status" value="1"/>
</dbReference>
<feature type="region of interest" description="Disordered" evidence="1">
    <location>
        <begin position="78"/>
        <end position="112"/>
    </location>
</feature>
<reference evidence="2" key="1">
    <citation type="submission" date="2022-10" db="EMBL/GenBank/DDBJ databases">
        <title>Chitiniphilus purpureus sp. nov., a novel chitin-degrading bacterium isolated from crawfish pond sediment.</title>
        <authorList>
            <person name="Li K."/>
        </authorList>
    </citation>
    <scope>NUCLEOTIDE SEQUENCE</scope>
    <source>
        <strain evidence="2">CD1</strain>
    </source>
</reference>
<gene>
    <name evidence="2" type="ORF">N8I74_12945</name>
</gene>
<feature type="compositionally biased region" description="Pro residues" evidence="1">
    <location>
        <begin position="81"/>
        <end position="90"/>
    </location>
</feature>
<dbReference type="RefSeq" id="WP_263123521.1">
    <property type="nucleotide sequence ID" value="NZ_CP106753.1"/>
</dbReference>
<feature type="compositionally biased region" description="Low complexity" evidence="1">
    <location>
        <begin position="91"/>
        <end position="112"/>
    </location>
</feature>
<proteinExistence type="predicted"/>